<keyword evidence="2" id="KW-0479">Metal-binding</keyword>
<reference evidence="4 5" key="1">
    <citation type="submission" date="2020-01" db="EMBL/GenBank/DDBJ databases">
        <authorList>
            <person name="Deng T."/>
        </authorList>
    </citation>
    <scope>NUCLEOTIDE SEQUENCE [LARGE SCALE GENOMIC DNA]</scope>
    <source>
        <strain evidence="4 5">5221</strain>
    </source>
</reference>
<dbReference type="Pfam" id="PF01557">
    <property type="entry name" value="FAA_hydrolase"/>
    <property type="match status" value="1"/>
</dbReference>
<dbReference type="AlphaFoldDB" id="A0A6N9H9E4"/>
<name>A0A6N9H9E4_9MICO</name>
<proteinExistence type="inferred from homology"/>
<comment type="similarity">
    <text evidence="1">Belongs to the FAH family.</text>
</comment>
<dbReference type="SUPFAM" id="SSF56529">
    <property type="entry name" value="FAH"/>
    <property type="match status" value="1"/>
</dbReference>
<dbReference type="PANTHER" id="PTHR42796">
    <property type="entry name" value="FUMARYLACETOACETATE HYDROLASE DOMAIN-CONTAINING PROTEIN 2A-RELATED"/>
    <property type="match status" value="1"/>
</dbReference>
<evidence type="ECO:0000313" key="5">
    <source>
        <dbReference type="Proteomes" id="UP000469215"/>
    </source>
</evidence>
<protein>
    <submittedName>
        <fullName evidence="4">5-oxopent-3-ene-1,2,5-tricarboxylate decarboxylase</fullName>
    </submittedName>
</protein>
<comment type="caution">
    <text evidence="4">The sequence shown here is derived from an EMBL/GenBank/DDBJ whole genome shotgun (WGS) entry which is preliminary data.</text>
</comment>
<dbReference type="RefSeq" id="WP_160954081.1">
    <property type="nucleotide sequence ID" value="NZ_WWEQ01000067.1"/>
</dbReference>
<dbReference type="GO" id="GO:0003824">
    <property type="term" value="F:catalytic activity"/>
    <property type="evidence" value="ECO:0007669"/>
    <property type="project" value="InterPro"/>
</dbReference>
<evidence type="ECO:0000313" key="4">
    <source>
        <dbReference type="EMBL" id="MYM20667.1"/>
    </source>
</evidence>
<dbReference type="PANTHER" id="PTHR42796:SF4">
    <property type="entry name" value="FUMARYLACETOACETATE HYDROLASE DOMAIN-CONTAINING PROTEIN 2A"/>
    <property type="match status" value="1"/>
</dbReference>
<accession>A0A6N9H9E4</accession>
<gene>
    <name evidence="4" type="ORF">GSY69_12030</name>
</gene>
<dbReference type="Gene3D" id="3.90.850.10">
    <property type="entry name" value="Fumarylacetoacetase-like, C-terminal domain"/>
    <property type="match status" value="1"/>
</dbReference>
<dbReference type="EMBL" id="WWEQ01000067">
    <property type="protein sequence ID" value="MYM20667.1"/>
    <property type="molecule type" value="Genomic_DNA"/>
</dbReference>
<dbReference type="GO" id="GO:0044281">
    <property type="term" value="P:small molecule metabolic process"/>
    <property type="evidence" value="ECO:0007669"/>
    <property type="project" value="UniProtKB-ARBA"/>
</dbReference>
<keyword evidence="5" id="KW-1185">Reference proteome</keyword>
<dbReference type="GO" id="GO:0046872">
    <property type="term" value="F:metal ion binding"/>
    <property type="evidence" value="ECO:0007669"/>
    <property type="project" value="UniProtKB-KW"/>
</dbReference>
<sequence length="281" mass="29603">MRFRSYASPDRGAVLAATAGGAWHDLGSADLVDIIADGRQADATLLDGAPELSTRGLSLLPPVQRPGKILCVGLNYVDHAAESPYENVPDYPTFFTRFASTLIADGDAIIRPRASAELDFEGEMAVIIGTGGRHIPADDALAHVAGYSVFNDASIRDYQFLTPQWTPGKNFDATGAFGPDFVSADEVPPGGAGLSLEVDLNGAPMQRANTSDMVFSTAQLIALASVWTTLEPGDVIVSGTPAGVGFARRPQVYMAAGDVVEVRIEGIGTLRNPVEDELEAL</sequence>
<evidence type="ECO:0000259" key="3">
    <source>
        <dbReference type="Pfam" id="PF01557"/>
    </source>
</evidence>
<dbReference type="Proteomes" id="UP000469215">
    <property type="component" value="Unassembled WGS sequence"/>
</dbReference>
<evidence type="ECO:0000256" key="2">
    <source>
        <dbReference type="ARBA" id="ARBA00022723"/>
    </source>
</evidence>
<dbReference type="InterPro" id="IPR011234">
    <property type="entry name" value="Fumarylacetoacetase-like_C"/>
</dbReference>
<dbReference type="InterPro" id="IPR051121">
    <property type="entry name" value="FAH"/>
</dbReference>
<organism evidence="4 5">
    <name type="scientific">Brevibacterium rongguiense</name>
    <dbReference type="NCBI Taxonomy" id="2695267"/>
    <lineage>
        <taxon>Bacteria</taxon>
        <taxon>Bacillati</taxon>
        <taxon>Actinomycetota</taxon>
        <taxon>Actinomycetes</taxon>
        <taxon>Micrococcales</taxon>
        <taxon>Brevibacteriaceae</taxon>
        <taxon>Brevibacterium</taxon>
    </lineage>
</organism>
<dbReference type="InterPro" id="IPR036663">
    <property type="entry name" value="Fumarylacetoacetase_C_sf"/>
</dbReference>
<evidence type="ECO:0000256" key="1">
    <source>
        <dbReference type="ARBA" id="ARBA00010211"/>
    </source>
</evidence>
<feature type="domain" description="Fumarylacetoacetase-like C-terminal" evidence="3">
    <location>
        <begin position="68"/>
        <end position="274"/>
    </location>
</feature>